<evidence type="ECO:0000313" key="3">
    <source>
        <dbReference type="Proteomes" id="UP000289738"/>
    </source>
</evidence>
<feature type="compositionally biased region" description="Basic and acidic residues" evidence="1">
    <location>
        <begin position="35"/>
        <end position="50"/>
    </location>
</feature>
<gene>
    <name evidence="2" type="ORF">Ahy_A02g008603</name>
</gene>
<dbReference type="AlphaFoldDB" id="A0A445EFH1"/>
<keyword evidence="3" id="KW-1185">Reference proteome</keyword>
<reference evidence="2 3" key="1">
    <citation type="submission" date="2019-01" db="EMBL/GenBank/DDBJ databases">
        <title>Sequencing of cultivated peanut Arachis hypogaea provides insights into genome evolution and oil improvement.</title>
        <authorList>
            <person name="Chen X."/>
        </authorList>
    </citation>
    <scope>NUCLEOTIDE SEQUENCE [LARGE SCALE GENOMIC DNA]</scope>
    <source>
        <strain evidence="3">cv. Fuhuasheng</strain>
        <tissue evidence="2">Leaves</tissue>
    </source>
</reference>
<protein>
    <submittedName>
        <fullName evidence="2">Uncharacterized protein</fullName>
    </submittedName>
</protein>
<name>A0A445EFH1_ARAHY</name>
<dbReference type="PANTHER" id="PTHR38223:SF1">
    <property type="match status" value="1"/>
</dbReference>
<dbReference type="PANTHER" id="PTHR38223">
    <property type="match status" value="1"/>
</dbReference>
<evidence type="ECO:0000313" key="2">
    <source>
        <dbReference type="EMBL" id="RYR74003.1"/>
    </source>
</evidence>
<comment type="caution">
    <text evidence="2">The sequence shown here is derived from an EMBL/GenBank/DDBJ whole genome shotgun (WGS) entry which is preliminary data.</text>
</comment>
<evidence type="ECO:0000256" key="1">
    <source>
        <dbReference type="SAM" id="MobiDB-lite"/>
    </source>
</evidence>
<proteinExistence type="predicted"/>
<accession>A0A445EFH1</accession>
<feature type="region of interest" description="Disordered" evidence="1">
    <location>
        <begin position="21"/>
        <end position="63"/>
    </location>
</feature>
<dbReference type="EMBL" id="SDMP01000002">
    <property type="protein sequence ID" value="RYR74003.1"/>
    <property type="molecule type" value="Genomic_DNA"/>
</dbReference>
<organism evidence="2 3">
    <name type="scientific">Arachis hypogaea</name>
    <name type="common">Peanut</name>
    <dbReference type="NCBI Taxonomy" id="3818"/>
    <lineage>
        <taxon>Eukaryota</taxon>
        <taxon>Viridiplantae</taxon>
        <taxon>Streptophyta</taxon>
        <taxon>Embryophyta</taxon>
        <taxon>Tracheophyta</taxon>
        <taxon>Spermatophyta</taxon>
        <taxon>Magnoliopsida</taxon>
        <taxon>eudicotyledons</taxon>
        <taxon>Gunneridae</taxon>
        <taxon>Pentapetalae</taxon>
        <taxon>rosids</taxon>
        <taxon>fabids</taxon>
        <taxon>Fabales</taxon>
        <taxon>Fabaceae</taxon>
        <taxon>Papilionoideae</taxon>
        <taxon>50 kb inversion clade</taxon>
        <taxon>dalbergioids sensu lato</taxon>
        <taxon>Dalbergieae</taxon>
        <taxon>Pterocarpus clade</taxon>
        <taxon>Arachis</taxon>
    </lineage>
</organism>
<sequence>MAMAGLQQYYFFPTDFFYPRPPQPTTTELPSLQNPKDEETRGLENKDKRSSTTKVPPAATHHHALVHCAPNSKKQYVIESKLTKNYTKPLSYMVWMDEEDANTF</sequence>
<dbReference type="Proteomes" id="UP000289738">
    <property type="component" value="Chromosome A02"/>
</dbReference>
<dbReference type="Gramene" id="arahy.Tifrunner.gnm2.ann2.Ah02g198800.1">
    <property type="protein sequence ID" value="arahy.Tifrunner.gnm2.ann2.Ah02g198800.1-CDS-1"/>
    <property type="gene ID" value="arahy.Tifrunner.gnm2.ann2.Ah02g198800"/>
</dbReference>
<feature type="compositionally biased region" description="Polar residues" evidence="1">
    <location>
        <begin position="25"/>
        <end position="34"/>
    </location>
</feature>